<reference evidence="2" key="1">
    <citation type="journal article" date="2020" name="Toxins">
        <title>Phylogenomic Analysis of Secondary Metabolism in the Toxic Cyanobacterial Genera Anabaena, Dolichospermum and Aphanizomenon.</title>
        <authorList>
            <person name="Oesterholm J."/>
            <person name="Popin R.V."/>
            <person name="Fewer D.P."/>
            <person name="Sivonen K."/>
        </authorList>
    </citation>
    <scope>NUCLEOTIDE SEQUENCE [LARGE SCALE GENOMIC DNA]</scope>
    <source>
        <strain evidence="2">UHCC 0037</strain>
    </source>
</reference>
<proteinExistence type="predicted"/>
<comment type="caution">
    <text evidence="1">The sequence shown here is derived from an EMBL/GenBank/DDBJ whole genome shotgun (WGS) entry which is preliminary data.</text>
</comment>
<sequence length="308" mass="34795">MTEQILEKQIDHNDGIDLEAAFQESHIQEILDKLDQELVGLKSVKNKIREMAALLLVDRIRKSLGLNAGAPSLHMTFLGNPGMGKTTVAMRMAEILYRLEYIRKENVMLVTRDDLVGQGMGQTAPKTREVLNNAMGGVLLVDEAYTLYRPDYPGDFGLEAIEILMQVMENQRDDLVVILAGYKDQMDRFFHSNPGMNSRIGLHIEFNDYGVDSLMTIAQSIVTAQNYCFSPEAEKAFREYLIKRKTMPHFANARSVRNAIDRARLRQANRLLSSGKLLNKQDLITIEAVDILASRVFREGVPDCETES</sequence>
<keyword evidence="2" id="KW-1185">Reference proteome</keyword>
<organism evidence="1 2">
    <name type="scientific">Dolichospermum flos-aquae UHCC 0037</name>
    <dbReference type="NCBI Taxonomy" id="2590026"/>
    <lineage>
        <taxon>Bacteria</taxon>
        <taxon>Bacillati</taxon>
        <taxon>Cyanobacteriota</taxon>
        <taxon>Cyanophyceae</taxon>
        <taxon>Nostocales</taxon>
        <taxon>Aphanizomenonaceae</taxon>
        <taxon>Dolichospermum</taxon>
    </lineage>
</organism>
<dbReference type="Proteomes" id="UP001517388">
    <property type="component" value="Unassembled WGS sequence"/>
</dbReference>
<accession>A0ACC7S311</accession>
<name>A0ACC7S311_DOLFA</name>
<evidence type="ECO:0000313" key="2">
    <source>
        <dbReference type="Proteomes" id="UP001517388"/>
    </source>
</evidence>
<evidence type="ECO:0000313" key="1">
    <source>
        <dbReference type="EMBL" id="MTJ42594.1"/>
    </source>
</evidence>
<dbReference type="EMBL" id="VILF01000001">
    <property type="protein sequence ID" value="MTJ42594.1"/>
    <property type="molecule type" value="Genomic_DNA"/>
</dbReference>
<gene>
    <name evidence="1" type="ORF">FJR39_04875</name>
</gene>
<protein>
    <submittedName>
        <fullName evidence="1">AAA family ATPase</fullName>
    </submittedName>
</protein>